<dbReference type="PANTHER" id="PTHR47534">
    <property type="entry name" value="YALI0E05731P"/>
    <property type="match status" value="1"/>
</dbReference>
<dbReference type="AlphaFoldDB" id="A0A8T9BZE3"/>
<dbReference type="InterPro" id="IPR002347">
    <property type="entry name" value="SDR_fam"/>
</dbReference>
<dbReference type="GO" id="GO:0016491">
    <property type="term" value="F:oxidoreductase activity"/>
    <property type="evidence" value="ECO:0007669"/>
    <property type="project" value="UniProtKB-KW"/>
</dbReference>
<evidence type="ECO:0000313" key="3">
    <source>
        <dbReference type="Proteomes" id="UP000469558"/>
    </source>
</evidence>
<proteinExistence type="predicted"/>
<dbReference type="EMBL" id="QGMK01001600">
    <property type="protein sequence ID" value="TVY67361.1"/>
    <property type="molecule type" value="Genomic_DNA"/>
</dbReference>
<dbReference type="PANTHER" id="PTHR47534:SF3">
    <property type="entry name" value="ALCOHOL DEHYDROGENASE-LIKE C-TERMINAL DOMAIN-CONTAINING PROTEIN"/>
    <property type="match status" value="1"/>
</dbReference>
<dbReference type="SUPFAM" id="SSF51735">
    <property type="entry name" value="NAD(P)-binding Rossmann-fold domains"/>
    <property type="match status" value="1"/>
</dbReference>
<gene>
    <name evidence="2" type="primary">andH_1</name>
    <name evidence="2" type="ORF">LSUE1_G009503</name>
</gene>
<protein>
    <submittedName>
        <fullName evidence="2">Oxidoreductase andH</fullName>
    </submittedName>
</protein>
<evidence type="ECO:0000313" key="2">
    <source>
        <dbReference type="EMBL" id="TVY67361.1"/>
    </source>
</evidence>
<dbReference type="InterPro" id="IPR036291">
    <property type="entry name" value="NAD(P)-bd_dom_sf"/>
</dbReference>
<name>A0A8T9BZE3_9HELO</name>
<dbReference type="InterPro" id="IPR052228">
    <property type="entry name" value="Sec_Metab_Biosynth_Oxidored"/>
</dbReference>
<keyword evidence="1" id="KW-0560">Oxidoreductase</keyword>
<organism evidence="2 3">
    <name type="scientific">Lachnellula suecica</name>
    <dbReference type="NCBI Taxonomy" id="602035"/>
    <lineage>
        <taxon>Eukaryota</taxon>
        <taxon>Fungi</taxon>
        <taxon>Dikarya</taxon>
        <taxon>Ascomycota</taxon>
        <taxon>Pezizomycotina</taxon>
        <taxon>Leotiomycetes</taxon>
        <taxon>Helotiales</taxon>
        <taxon>Lachnaceae</taxon>
        <taxon>Lachnellula</taxon>
    </lineage>
</organism>
<accession>A0A8T9BZE3</accession>
<dbReference type="Proteomes" id="UP000469558">
    <property type="component" value="Unassembled WGS sequence"/>
</dbReference>
<evidence type="ECO:0000256" key="1">
    <source>
        <dbReference type="ARBA" id="ARBA00023002"/>
    </source>
</evidence>
<dbReference type="Pfam" id="PF00106">
    <property type="entry name" value="adh_short"/>
    <property type="match status" value="1"/>
</dbReference>
<comment type="caution">
    <text evidence="2">The sequence shown here is derived from an EMBL/GenBank/DDBJ whole genome shotgun (WGS) entry which is preliminary data.</text>
</comment>
<reference evidence="2 3" key="1">
    <citation type="submission" date="2018-05" db="EMBL/GenBank/DDBJ databases">
        <title>Genome sequencing and assembly of the regulated plant pathogen Lachnellula willkommii and related sister species for the development of diagnostic species identification markers.</title>
        <authorList>
            <person name="Giroux E."/>
            <person name="Bilodeau G."/>
        </authorList>
    </citation>
    <scope>NUCLEOTIDE SEQUENCE [LARGE SCALE GENOMIC DNA]</scope>
    <source>
        <strain evidence="2 3">CBS 268.59</strain>
    </source>
</reference>
<dbReference type="OrthoDB" id="2898509at2759"/>
<keyword evidence="3" id="KW-1185">Reference proteome</keyword>
<sequence length="277" mass="30093">MKEIREANEINSSRSPTAVFVGATSGIGLGVIQSLLRTSNAPRIFIIGRSQLKFAPTLAEFKALNPSATLTFIQAQVSLLKEVDRAYTLIKDQESSVDLLCLSQGGISVGHRLTEEGLNADYAVKYYSRLLFIHLLLPLLHTSPSPRVLSILAAGSEGPANLADPGFLDPNSFNGFWEALRHGVMITSLAMKELAVQNPGVSFVHANPGPVATDVHAKWAGTMTPVLGAFVRWVFAPLLHIFSWTSDEAGETGLFELTSERFGAESGRNFWRLDDRG</sequence>
<dbReference type="Gene3D" id="3.40.50.720">
    <property type="entry name" value="NAD(P)-binding Rossmann-like Domain"/>
    <property type="match status" value="1"/>
</dbReference>